<dbReference type="AlphaFoldDB" id="A0ABD1Y1S6"/>
<keyword evidence="2" id="KW-1185">Reference proteome</keyword>
<sequence>MKEEYFLEDSDRVTKRSFLEWMEQPNKNLLTTELLREFERQFSQLTWIERMTLQSDKTMLFLRSADPELQEKLELLLEDEEVDEGLTMNWKDVEDAVGLIAKRERRRDVVW</sequence>
<comment type="caution">
    <text evidence="1">The sequence shown here is derived from an EMBL/GenBank/DDBJ whole genome shotgun (WGS) entry which is preliminary data.</text>
</comment>
<organism evidence="1 2">
    <name type="scientific">Riccia fluitans</name>
    <dbReference type="NCBI Taxonomy" id="41844"/>
    <lineage>
        <taxon>Eukaryota</taxon>
        <taxon>Viridiplantae</taxon>
        <taxon>Streptophyta</taxon>
        <taxon>Embryophyta</taxon>
        <taxon>Marchantiophyta</taxon>
        <taxon>Marchantiopsida</taxon>
        <taxon>Marchantiidae</taxon>
        <taxon>Marchantiales</taxon>
        <taxon>Ricciaceae</taxon>
        <taxon>Riccia</taxon>
    </lineage>
</organism>
<dbReference type="EMBL" id="JBHFFA010000006">
    <property type="protein sequence ID" value="KAL2620711.1"/>
    <property type="molecule type" value="Genomic_DNA"/>
</dbReference>
<protein>
    <submittedName>
        <fullName evidence="1">Uncharacterized protein</fullName>
    </submittedName>
</protein>
<evidence type="ECO:0000313" key="2">
    <source>
        <dbReference type="Proteomes" id="UP001605036"/>
    </source>
</evidence>
<gene>
    <name evidence="1" type="ORF">R1flu_000916</name>
</gene>
<evidence type="ECO:0000313" key="1">
    <source>
        <dbReference type="EMBL" id="KAL2620711.1"/>
    </source>
</evidence>
<dbReference type="Proteomes" id="UP001605036">
    <property type="component" value="Unassembled WGS sequence"/>
</dbReference>
<accession>A0ABD1Y1S6</accession>
<name>A0ABD1Y1S6_9MARC</name>
<proteinExistence type="predicted"/>
<reference evidence="1 2" key="1">
    <citation type="submission" date="2024-09" db="EMBL/GenBank/DDBJ databases">
        <title>Chromosome-scale assembly of Riccia fluitans.</title>
        <authorList>
            <person name="Paukszto L."/>
            <person name="Sawicki J."/>
            <person name="Karawczyk K."/>
            <person name="Piernik-Szablinska J."/>
            <person name="Szczecinska M."/>
            <person name="Mazdziarz M."/>
        </authorList>
    </citation>
    <scope>NUCLEOTIDE SEQUENCE [LARGE SCALE GENOMIC DNA]</scope>
    <source>
        <strain evidence="1">Rf_01</strain>
        <tissue evidence="1">Aerial parts of the thallus</tissue>
    </source>
</reference>